<evidence type="ECO:0000259" key="3">
    <source>
        <dbReference type="PROSITE" id="PS51462"/>
    </source>
</evidence>
<dbReference type="InterPro" id="IPR000086">
    <property type="entry name" value="NUDIX_hydrolase_dom"/>
</dbReference>
<organism evidence="4 5">
    <name type="scientific">Actinomyces graevenitzii F0530</name>
    <dbReference type="NCBI Taxonomy" id="1321817"/>
    <lineage>
        <taxon>Bacteria</taxon>
        <taxon>Bacillati</taxon>
        <taxon>Actinomycetota</taxon>
        <taxon>Actinomycetes</taxon>
        <taxon>Actinomycetales</taxon>
        <taxon>Actinomycetaceae</taxon>
        <taxon>Actinomyces</taxon>
    </lineage>
</organism>
<reference evidence="4 5" key="1">
    <citation type="submission" date="2013-08" db="EMBL/GenBank/DDBJ databases">
        <authorList>
            <person name="Weinstock G."/>
            <person name="Sodergren E."/>
            <person name="Wylie T."/>
            <person name="Fulton L."/>
            <person name="Fulton R."/>
            <person name="Fronick C."/>
            <person name="O'Laughlin M."/>
            <person name="Godfrey J."/>
            <person name="Miner T."/>
            <person name="Herter B."/>
            <person name="Appelbaum E."/>
            <person name="Cordes M."/>
            <person name="Lek S."/>
            <person name="Wollam A."/>
            <person name="Pepin K.H."/>
            <person name="Palsikar V.B."/>
            <person name="Mitreva M."/>
            <person name="Wilson R.K."/>
        </authorList>
    </citation>
    <scope>NUCLEOTIDE SEQUENCE [LARGE SCALE GENOMIC DNA]</scope>
    <source>
        <strain evidence="4 5">F0530</strain>
    </source>
</reference>
<dbReference type="PROSITE" id="PS00893">
    <property type="entry name" value="NUDIX_BOX"/>
    <property type="match status" value="1"/>
</dbReference>
<evidence type="ECO:0000256" key="2">
    <source>
        <dbReference type="SAM" id="MobiDB-lite"/>
    </source>
</evidence>
<accession>U1R3J6</accession>
<dbReference type="SUPFAM" id="SSF53254">
    <property type="entry name" value="Phosphoglycerate mutase-like"/>
    <property type="match status" value="1"/>
</dbReference>
<dbReference type="Proteomes" id="UP000016481">
    <property type="component" value="Unassembled WGS sequence"/>
</dbReference>
<dbReference type="Pfam" id="PF00293">
    <property type="entry name" value="NUDIX"/>
    <property type="match status" value="1"/>
</dbReference>
<evidence type="ECO:0000313" key="4">
    <source>
        <dbReference type="EMBL" id="ERH14323.1"/>
    </source>
</evidence>
<dbReference type="CDD" id="cd03673">
    <property type="entry name" value="NUDIX_Ap6A_hydrolase"/>
    <property type="match status" value="1"/>
</dbReference>
<name>U1R3J6_9ACTO</name>
<dbReference type="PATRIC" id="fig|1321817.3.peg.1624"/>
<feature type="compositionally biased region" description="Basic residues" evidence="2">
    <location>
        <begin position="26"/>
        <end position="59"/>
    </location>
</feature>
<evidence type="ECO:0000256" key="1">
    <source>
        <dbReference type="ARBA" id="ARBA00022801"/>
    </source>
</evidence>
<dbReference type="RefSeq" id="WP_021603973.1">
    <property type="nucleotide sequence ID" value="NZ_KE951494.1"/>
</dbReference>
<dbReference type="PANTHER" id="PTHR21340">
    <property type="entry name" value="DIADENOSINE 5,5-P1,P4-TETRAPHOSPHATE PYROPHOSPHOHYDROLASE MUTT"/>
    <property type="match status" value="1"/>
</dbReference>
<dbReference type="PANTHER" id="PTHR21340:SF0">
    <property type="entry name" value="BIS(5'-NUCLEOSYL)-TETRAPHOSPHATASE [ASYMMETRICAL]"/>
    <property type="match status" value="1"/>
</dbReference>
<evidence type="ECO:0000313" key="5">
    <source>
        <dbReference type="Proteomes" id="UP000016481"/>
    </source>
</evidence>
<comment type="caution">
    <text evidence="4">The sequence shown here is derived from an EMBL/GenBank/DDBJ whole genome shotgun (WGS) entry which is preliminary data.</text>
</comment>
<dbReference type="InterPro" id="IPR020084">
    <property type="entry name" value="NUDIX_hydrolase_CS"/>
</dbReference>
<dbReference type="SMART" id="SM00855">
    <property type="entry name" value="PGAM"/>
    <property type="match status" value="1"/>
</dbReference>
<dbReference type="Gene3D" id="3.90.79.10">
    <property type="entry name" value="Nucleoside Triphosphate Pyrophosphohydrolase"/>
    <property type="match status" value="1"/>
</dbReference>
<gene>
    <name evidence="4" type="ORF">HMPREF1978_01836</name>
</gene>
<keyword evidence="1 4" id="KW-0378">Hydrolase</keyword>
<dbReference type="PROSITE" id="PS51462">
    <property type="entry name" value="NUDIX"/>
    <property type="match status" value="1"/>
</dbReference>
<dbReference type="AlphaFoldDB" id="U1R3J6"/>
<dbReference type="InterPro" id="IPR013078">
    <property type="entry name" value="His_Pase_superF_clade-1"/>
</dbReference>
<feature type="domain" description="Nudix hydrolase" evidence="3">
    <location>
        <begin position="61"/>
        <end position="199"/>
    </location>
</feature>
<dbReference type="Gene3D" id="3.40.50.1240">
    <property type="entry name" value="Phosphoglycerate mutase-like"/>
    <property type="match status" value="1"/>
</dbReference>
<dbReference type="EMBL" id="AWSC01000071">
    <property type="protein sequence ID" value="ERH14323.1"/>
    <property type="molecule type" value="Genomic_DNA"/>
</dbReference>
<sequence>MSLAAKAGARSKQQAGQERKQQAGRQAKKQTKQQAKKQAGRRKERGKRPKKSLRIKASRRPPVLAAGALVWRLKNDKLQVLVVHRPRYDDWSFPKGKAEPGESMVLTAIREVAEETGRQIVLGRYLGKARRRLVSGRKKRTLYWAAQVLPEHGPGEGLRAAVKPASKREIDKVRWWKVEKAARKLTHADDKRLLARLVDWYESGQLQVRSLVLVRHAKAVSRATWGYGINSELTRPLVMGRGQAQARDVAALLSAYGVGELVSSPWKRCVDTLAPYAHGCGLDLRSDEAFTEVSALTSPEVMQASFRDLLERGSALTGLPGRGPAGPPEPEAVGPQGREPEPAPEGQLEPSYPLALCVHRPCLPLLFETLREYMGPELATKLPDSDPWLRPGQAVVVHLRRRPASVQLGTTPEGDVEAGGGGDVVVKSSQIVALELH</sequence>
<dbReference type="GO" id="GO:0006167">
    <property type="term" value="P:AMP biosynthetic process"/>
    <property type="evidence" value="ECO:0007669"/>
    <property type="project" value="TreeGrafter"/>
</dbReference>
<dbReference type="HOGENOM" id="CLU_048989_1_0_11"/>
<dbReference type="Pfam" id="PF00300">
    <property type="entry name" value="His_Phos_1"/>
    <property type="match status" value="1"/>
</dbReference>
<dbReference type="GO" id="GO:0006754">
    <property type="term" value="P:ATP biosynthetic process"/>
    <property type="evidence" value="ECO:0007669"/>
    <property type="project" value="TreeGrafter"/>
</dbReference>
<protein>
    <submittedName>
        <fullName evidence="4">Hydrolase, NUDIX family</fullName>
    </submittedName>
</protein>
<dbReference type="InterPro" id="IPR029033">
    <property type="entry name" value="His_PPase_superfam"/>
</dbReference>
<feature type="region of interest" description="Disordered" evidence="2">
    <location>
        <begin position="1"/>
        <end position="59"/>
    </location>
</feature>
<dbReference type="SUPFAM" id="SSF55811">
    <property type="entry name" value="Nudix"/>
    <property type="match status" value="1"/>
</dbReference>
<dbReference type="GO" id="GO:0004081">
    <property type="term" value="F:bis(5'-nucleosyl)-tetraphosphatase (asymmetrical) activity"/>
    <property type="evidence" value="ECO:0007669"/>
    <property type="project" value="TreeGrafter"/>
</dbReference>
<proteinExistence type="predicted"/>
<dbReference type="InterPro" id="IPR015797">
    <property type="entry name" value="NUDIX_hydrolase-like_dom_sf"/>
</dbReference>
<feature type="region of interest" description="Disordered" evidence="2">
    <location>
        <begin position="316"/>
        <end position="348"/>
    </location>
</feature>
<dbReference type="InterPro" id="IPR051325">
    <property type="entry name" value="Nudix_hydrolase_domain"/>
</dbReference>